<proteinExistence type="predicted"/>
<gene>
    <name evidence="1" type="ORF">GY4MC1_3512</name>
</gene>
<evidence type="ECO:0000313" key="1">
    <source>
        <dbReference type="EMBL" id="ADP76159.1"/>
    </source>
</evidence>
<dbReference type="KEGG" id="gmc:GY4MC1_3512"/>
<sequence length="46" mass="5431">MIVGLFLVLCFVTLPKTGKMFPHDFLQICGMEQRELLNLYLKNDHY</sequence>
<dbReference type="EMBL" id="CP002293">
    <property type="protein sequence ID" value="ADP76159.1"/>
    <property type="molecule type" value="Genomic_DNA"/>
</dbReference>
<name>A0A7U3YI18_GEOS0</name>
<protein>
    <submittedName>
        <fullName evidence="1">Uncharacterized protein</fullName>
    </submittedName>
</protein>
<dbReference type="AlphaFoldDB" id="A0A7U3YI18"/>
<accession>A0A7U3YI18</accession>
<reference evidence="1" key="1">
    <citation type="submission" date="2010-10" db="EMBL/GenBank/DDBJ databases">
        <title>Complete sequence of chromosome of Geobacillus sp. Y4.1MC1.</title>
        <authorList>
            <consortium name="US DOE Joint Genome Institute"/>
            <person name="Lucas S."/>
            <person name="Copeland A."/>
            <person name="Lapidus A."/>
            <person name="Cheng J.-F."/>
            <person name="Bruce D."/>
            <person name="Goodwin L."/>
            <person name="Pitluck S."/>
            <person name="Chertkov O."/>
            <person name="Zhang X."/>
            <person name="Detter J.C."/>
            <person name="Han C."/>
            <person name="Tapia R."/>
            <person name="Land M."/>
            <person name="Hauser L."/>
            <person name="Jeffries C."/>
            <person name="Kyrpides N."/>
            <person name="Ivanova N."/>
            <person name="Ovchinnikova G."/>
            <person name="Brumm P."/>
            <person name="Mead D."/>
            <person name="Woyke T."/>
        </authorList>
    </citation>
    <scope>NUCLEOTIDE SEQUENCE [LARGE SCALE GENOMIC DNA]</scope>
    <source>
        <strain evidence="1">Y4.1MC1</strain>
    </source>
</reference>
<organism evidence="1">
    <name type="scientific">Geobacillus sp. (strain Y4.1MC1)</name>
    <dbReference type="NCBI Taxonomy" id="581103"/>
    <lineage>
        <taxon>Bacteria</taxon>
        <taxon>Bacillati</taxon>
        <taxon>Bacillota</taxon>
        <taxon>Bacilli</taxon>
        <taxon>Bacillales</taxon>
        <taxon>Anoxybacillaceae</taxon>
        <taxon>Geobacillus</taxon>
    </lineage>
</organism>